<comment type="caution">
    <text evidence="7">The sequence shown here is derived from an EMBL/GenBank/DDBJ whole genome shotgun (WGS) entry which is preliminary data.</text>
</comment>
<dbReference type="GO" id="GO:0000287">
    <property type="term" value="F:magnesium ion binding"/>
    <property type="evidence" value="ECO:0007669"/>
    <property type="project" value="InterPro"/>
</dbReference>
<dbReference type="GO" id="GO:0009097">
    <property type="term" value="P:isoleucine biosynthetic process"/>
    <property type="evidence" value="ECO:0007669"/>
    <property type="project" value="TreeGrafter"/>
</dbReference>
<comment type="similarity">
    <text evidence="1 3">Belongs to the TPP enzyme family.</text>
</comment>
<feature type="domain" description="Thiamine pyrophosphate enzyme TPP-binding" evidence="5">
    <location>
        <begin position="411"/>
        <end position="549"/>
    </location>
</feature>
<dbReference type="FunFam" id="3.40.50.970:FF:000007">
    <property type="entry name" value="Acetolactate synthase"/>
    <property type="match status" value="1"/>
</dbReference>
<dbReference type="AlphaFoldDB" id="A0A0F9QNS8"/>
<dbReference type="InterPro" id="IPR012000">
    <property type="entry name" value="Thiamin_PyroP_enz_cen_dom"/>
</dbReference>
<evidence type="ECO:0000256" key="2">
    <source>
        <dbReference type="ARBA" id="ARBA00023052"/>
    </source>
</evidence>
<evidence type="ECO:0000256" key="3">
    <source>
        <dbReference type="RuleBase" id="RU362132"/>
    </source>
</evidence>
<dbReference type="InterPro" id="IPR029035">
    <property type="entry name" value="DHS-like_NAD/FAD-binding_dom"/>
</dbReference>
<proteinExistence type="inferred from homology"/>
<dbReference type="InterPro" id="IPR011766">
    <property type="entry name" value="TPP_enzyme_TPP-bd"/>
</dbReference>
<dbReference type="PANTHER" id="PTHR18968">
    <property type="entry name" value="THIAMINE PYROPHOSPHATE ENZYMES"/>
    <property type="match status" value="1"/>
</dbReference>
<dbReference type="Gene3D" id="3.40.50.1220">
    <property type="entry name" value="TPP-binding domain"/>
    <property type="match status" value="1"/>
</dbReference>
<dbReference type="SUPFAM" id="SSF52467">
    <property type="entry name" value="DHS-like NAD/FAD-binding domain"/>
    <property type="match status" value="1"/>
</dbReference>
<name>A0A0F9QNS8_9ZZZZ</name>
<evidence type="ECO:0000259" key="6">
    <source>
        <dbReference type="Pfam" id="PF02776"/>
    </source>
</evidence>
<dbReference type="GO" id="GO:0003984">
    <property type="term" value="F:acetolactate synthase activity"/>
    <property type="evidence" value="ECO:0007669"/>
    <property type="project" value="TreeGrafter"/>
</dbReference>
<feature type="domain" description="Thiamine pyrophosphate enzyme central" evidence="4">
    <location>
        <begin position="199"/>
        <end position="335"/>
    </location>
</feature>
<dbReference type="SUPFAM" id="SSF52518">
    <property type="entry name" value="Thiamin diphosphate-binding fold (THDP-binding)"/>
    <property type="match status" value="2"/>
</dbReference>
<keyword evidence="2 3" id="KW-0786">Thiamine pyrophosphate</keyword>
<dbReference type="Pfam" id="PF02775">
    <property type="entry name" value="TPP_enzyme_C"/>
    <property type="match status" value="1"/>
</dbReference>
<dbReference type="InterPro" id="IPR029061">
    <property type="entry name" value="THDP-binding"/>
</dbReference>
<accession>A0A0F9QNS8</accession>
<dbReference type="GO" id="GO:0005948">
    <property type="term" value="C:acetolactate synthase complex"/>
    <property type="evidence" value="ECO:0007669"/>
    <property type="project" value="TreeGrafter"/>
</dbReference>
<dbReference type="Pfam" id="PF02776">
    <property type="entry name" value="TPP_enzyme_N"/>
    <property type="match status" value="1"/>
</dbReference>
<dbReference type="Gene3D" id="3.40.50.970">
    <property type="match status" value="2"/>
</dbReference>
<protein>
    <recommendedName>
        <fullName evidence="8">Acetolactate synthase</fullName>
    </recommendedName>
</protein>
<evidence type="ECO:0000313" key="7">
    <source>
        <dbReference type="EMBL" id="KKN44089.1"/>
    </source>
</evidence>
<evidence type="ECO:0000259" key="5">
    <source>
        <dbReference type="Pfam" id="PF02775"/>
    </source>
</evidence>
<evidence type="ECO:0000259" key="4">
    <source>
        <dbReference type="Pfam" id="PF00205"/>
    </source>
</evidence>
<dbReference type="EMBL" id="LAZR01001471">
    <property type="protein sequence ID" value="KKN44089.1"/>
    <property type="molecule type" value="Genomic_DNA"/>
</dbReference>
<evidence type="ECO:0000256" key="1">
    <source>
        <dbReference type="ARBA" id="ARBA00007812"/>
    </source>
</evidence>
<dbReference type="Pfam" id="PF00205">
    <property type="entry name" value="TPP_enzyme_M"/>
    <property type="match status" value="1"/>
</dbReference>
<organism evidence="7">
    <name type="scientific">marine sediment metagenome</name>
    <dbReference type="NCBI Taxonomy" id="412755"/>
    <lineage>
        <taxon>unclassified sequences</taxon>
        <taxon>metagenomes</taxon>
        <taxon>ecological metagenomes</taxon>
    </lineage>
</organism>
<dbReference type="GO" id="GO:0050660">
    <property type="term" value="F:flavin adenine dinucleotide binding"/>
    <property type="evidence" value="ECO:0007669"/>
    <property type="project" value="TreeGrafter"/>
</dbReference>
<dbReference type="InterPro" id="IPR045229">
    <property type="entry name" value="TPP_enz"/>
</dbReference>
<dbReference type="GO" id="GO:0009099">
    <property type="term" value="P:L-valine biosynthetic process"/>
    <property type="evidence" value="ECO:0007669"/>
    <property type="project" value="TreeGrafter"/>
</dbReference>
<dbReference type="InterPro" id="IPR012001">
    <property type="entry name" value="Thiamin_PyroP_enz_TPP-bd_dom"/>
</dbReference>
<sequence length="607" mass="65408">MKQRVADYIFATIAQLGVKDVFLLPGGGAMHLVDALGQNKDLNFIPCHHEQAAAIAAEAYARVNEKIGVALVTTGPGALNTLTAVAGAWIESVPLLVISGQVKRADMKGDTGVRQMGPQEVDIVSMVKPITKYAVTIDNASDIKMHLEQAITLATSGRQGPVWLDVPLDIQAAIIDIELDTDLLGADDVANANCDQTEIESILSLIKQAKRPLILAGHGVRLSGAAEPFAQLYNRLQIPVVTTWNSLDLIPYDHALCVGRPGSVALRAPNFAVQNCDLLISIGARLDNVVTAHNPQDFAKHAKKIVVDIDQNELNKHGMPIDHKICANAADFIDVLLKSSADSAPDYSEWHQQCQTWKNKYPLCDGQAFADSGEISIYHFMDRLSAHTQQGELVITGSSGLSVEAFYMSFINKPEQRVFLTSGLGSMGYGLPAAIGGCLAAGRKPVVSVEGDGSLQLNLQELSTLKALNLPIRMFVMNNSGYASIRNTQRNYFDSRYVATGESSGLHMPDIVAVAKAIGLDTLVIDDASQLDEKIKLALNHPGPLICDVRLISDEALWPKVAAIPQADGSMISMPLEDMSPLLDEAVLRSEMQSELSKASLKARGHE</sequence>
<gene>
    <name evidence="7" type="ORF">LCGC14_0696710</name>
</gene>
<dbReference type="CDD" id="cd07035">
    <property type="entry name" value="TPP_PYR_POX_like"/>
    <property type="match status" value="1"/>
</dbReference>
<reference evidence="7" key="1">
    <citation type="journal article" date="2015" name="Nature">
        <title>Complex archaea that bridge the gap between prokaryotes and eukaryotes.</title>
        <authorList>
            <person name="Spang A."/>
            <person name="Saw J.H."/>
            <person name="Jorgensen S.L."/>
            <person name="Zaremba-Niedzwiedzka K."/>
            <person name="Martijn J."/>
            <person name="Lind A.E."/>
            <person name="van Eijk R."/>
            <person name="Schleper C."/>
            <person name="Guy L."/>
            <person name="Ettema T.J."/>
        </authorList>
    </citation>
    <scope>NUCLEOTIDE SEQUENCE</scope>
</reference>
<feature type="domain" description="Thiamine pyrophosphate enzyme N-terminal TPP-binding" evidence="6">
    <location>
        <begin position="4"/>
        <end position="126"/>
    </location>
</feature>
<evidence type="ECO:0008006" key="8">
    <source>
        <dbReference type="Google" id="ProtNLM"/>
    </source>
</evidence>
<dbReference type="PANTHER" id="PTHR18968:SF142">
    <property type="entry name" value="ACETOLACTATE SYNTHASE"/>
    <property type="match status" value="1"/>
</dbReference>
<dbReference type="GO" id="GO:0030976">
    <property type="term" value="F:thiamine pyrophosphate binding"/>
    <property type="evidence" value="ECO:0007669"/>
    <property type="project" value="InterPro"/>
</dbReference>